<gene>
    <name evidence="2" type="ORF">ONE63_009080</name>
</gene>
<feature type="region of interest" description="Disordered" evidence="1">
    <location>
        <begin position="23"/>
        <end position="43"/>
    </location>
</feature>
<evidence type="ECO:0000313" key="3">
    <source>
        <dbReference type="Proteomes" id="UP001075354"/>
    </source>
</evidence>
<reference evidence="2" key="1">
    <citation type="submission" date="2022-12" db="EMBL/GenBank/DDBJ databases">
        <title>Chromosome-level genome assembly of the bean flower thrips Megalurothrips usitatus.</title>
        <authorList>
            <person name="Ma L."/>
            <person name="Liu Q."/>
            <person name="Li H."/>
            <person name="Cai W."/>
        </authorList>
    </citation>
    <scope>NUCLEOTIDE SEQUENCE</scope>
    <source>
        <strain evidence="2">Cailab_2022a</strain>
    </source>
</reference>
<dbReference type="EMBL" id="JAPTSV010000007">
    <property type="protein sequence ID" value="KAJ1525889.1"/>
    <property type="molecule type" value="Genomic_DNA"/>
</dbReference>
<protein>
    <submittedName>
        <fullName evidence="2">Uncharacterized protein</fullName>
    </submittedName>
</protein>
<evidence type="ECO:0000313" key="2">
    <source>
        <dbReference type="EMBL" id="KAJ1525889.1"/>
    </source>
</evidence>
<dbReference type="Proteomes" id="UP001075354">
    <property type="component" value="Chromosome 7"/>
</dbReference>
<name>A0AAV7XMM4_9NEOP</name>
<organism evidence="2 3">
    <name type="scientific">Megalurothrips usitatus</name>
    <name type="common">bean blossom thrips</name>
    <dbReference type="NCBI Taxonomy" id="439358"/>
    <lineage>
        <taxon>Eukaryota</taxon>
        <taxon>Metazoa</taxon>
        <taxon>Ecdysozoa</taxon>
        <taxon>Arthropoda</taxon>
        <taxon>Hexapoda</taxon>
        <taxon>Insecta</taxon>
        <taxon>Pterygota</taxon>
        <taxon>Neoptera</taxon>
        <taxon>Paraneoptera</taxon>
        <taxon>Thysanoptera</taxon>
        <taxon>Terebrantia</taxon>
        <taxon>Thripoidea</taxon>
        <taxon>Thripidae</taxon>
        <taxon>Megalurothrips</taxon>
    </lineage>
</organism>
<proteinExistence type="predicted"/>
<comment type="caution">
    <text evidence="2">The sequence shown here is derived from an EMBL/GenBank/DDBJ whole genome shotgun (WGS) entry which is preliminary data.</text>
</comment>
<accession>A0AAV7XMM4</accession>
<keyword evidence="3" id="KW-1185">Reference proteome</keyword>
<dbReference type="AlphaFoldDB" id="A0AAV7XMM4"/>
<evidence type="ECO:0000256" key="1">
    <source>
        <dbReference type="SAM" id="MobiDB-lite"/>
    </source>
</evidence>
<sequence>MRGKKSDFEDAEYDLEKRARNNLGFSGMRGKKDDFEDPDDAGLVDKRARNNLGFSGMRGKKDDFEDPDDGATLLEKRARNNLGFSGMRGKKDGGDLDDVLGADGSAFDKRARNTLGFSGMRGKKAGSGEMVMEDLVDKRAGSGRNSLGFSGMRGKKDEALARSAFVGMRGRRENKQAFFGMRGKREAAHGRIATFRSKRYLPAHWQVRNSKKTPFSGFIGLRGKKSYIPSSECAAAGAACTDRHFQRGSSTEVEGKEYFKSGDE</sequence>